<protein>
    <submittedName>
        <fullName evidence="1">Uncharacterized protein</fullName>
    </submittedName>
</protein>
<reference evidence="1" key="1">
    <citation type="journal article" date="2014" name="Int. J. Syst. Evol. Microbiol.">
        <title>Complete genome sequence of Corynebacterium casei LMG S-19264T (=DSM 44701T), isolated from a smear-ripened cheese.</title>
        <authorList>
            <consortium name="US DOE Joint Genome Institute (JGI-PGF)"/>
            <person name="Walter F."/>
            <person name="Albersmeier A."/>
            <person name="Kalinowski J."/>
            <person name="Ruckert C."/>
        </authorList>
    </citation>
    <scope>NUCLEOTIDE SEQUENCE</scope>
    <source>
        <strain evidence="1">JCM 3090</strain>
    </source>
</reference>
<reference evidence="1" key="2">
    <citation type="submission" date="2020-09" db="EMBL/GenBank/DDBJ databases">
        <authorList>
            <person name="Sun Q."/>
            <person name="Ohkuma M."/>
        </authorList>
    </citation>
    <scope>NUCLEOTIDE SEQUENCE</scope>
    <source>
        <strain evidence="1">JCM 3090</strain>
    </source>
</reference>
<sequence>MRGVASYLSGAETGLEHYLSVQEDMDSYYAAEFGDAWESSG</sequence>
<comment type="caution">
    <text evidence="1">The sequence shown here is derived from an EMBL/GenBank/DDBJ whole genome shotgun (WGS) entry which is preliminary data.</text>
</comment>
<evidence type="ECO:0000313" key="2">
    <source>
        <dbReference type="Proteomes" id="UP000649739"/>
    </source>
</evidence>
<name>A0A8J3B5Y2_9ACTN</name>
<organism evidence="1 2">
    <name type="scientific">Pilimelia anulata</name>
    <dbReference type="NCBI Taxonomy" id="53371"/>
    <lineage>
        <taxon>Bacteria</taxon>
        <taxon>Bacillati</taxon>
        <taxon>Actinomycetota</taxon>
        <taxon>Actinomycetes</taxon>
        <taxon>Micromonosporales</taxon>
        <taxon>Micromonosporaceae</taxon>
        <taxon>Pilimelia</taxon>
    </lineage>
</organism>
<dbReference type="EMBL" id="BMQB01000003">
    <property type="protein sequence ID" value="GGJ90554.1"/>
    <property type="molecule type" value="Genomic_DNA"/>
</dbReference>
<accession>A0A8J3B5Y2</accession>
<dbReference type="Proteomes" id="UP000649739">
    <property type="component" value="Unassembled WGS sequence"/>
</dbReference>
<gene>
    <name evidence="1" type="ORF">GCM10010123_20520</name>
</gene>
<keyword evidence="2" id="KW-1185">Reference proteome</keyword>
<evidence type="ECO:0000313" key="1">
    <source>
        <dbReference type="EMBL" id="GGJ90554.1"/>
    </source>
</evidence>
<proteinExistence type="predicted"/>
<dbReference type="AlphaFoldDB" id="A0A8J3B5Y2"/>